<dbReference type="GO" id="GO:0071949">
    <property type="term" value="F:FAD binding"/>
    <property type="evidence" value="ECO:0007669"/>
    <property type="project" value="InterPro"/>
</dbReference>
<organism evidence="7 8">
    <name type="scientific">Polycladospora coralii</name>
    <dbReference type="NCBI Taxonomy" id="2771432"/>
    <lineage>
        <taxon>Bacteria</taxon>
        <taxon>Bacillati</taxon>
        <taxon>Bacillota</taxon>
        <taxon>Bacilli</taxon>
        <taxon>Bacillales</taxon>
        <taxon>Thermoactinomycetaceae</taxon>
        <taxon>Polycladospora</taxon>
    </lineage>
</organism>
<dbReference type="GO" id="GO:0016020">
    <property type="term" value="C:membrane"/>
    <property type="evidence" value="ECO:0007669"/>
    <property type="project" value="InterPro"/>
</dbReference>
<evidence type="ECO:0000313" key="7">
    <source>
        <dbReference type="EMBL" id="MBD1371882.1"/>
    </source>
</evidence>
<sequence>MSQAEIKKWENWSGSVKCQPQAVLYPQTIAEVVALVKKAKQEQRLIRVVGSGHSFTRLVETDDQLVSLDRLQGIVEMDEERKTALVWGGTKLKALGELLAERGYSQENLGDINAQSIAGAISTGTHGTGIQFGSISTQAVEITMVNGEGEMVCCSAEQNPDLFKAAQVSLGTLGIIVQVRLRVLPKYRLHLNSFRLPLSECIQQLEHYKQENRHFEFYWFPYTDLVQMKLTNITEAEPTRNETVKFFKEVVVENGAFWCLSEATRFVPKLAPAVSRISANGIPATNEIEESHRMFATSRLVRFQEMEYSIPADCLPAAMAEIKASIDQHQFAVHFPIECRFVAADDIWLSSAYGRDSAYIAVHMYRGMEYEAYFKQLESILQKYEGRPHWGKMHHMEHDSIKHSYPKLEQFNQFREQMDPQGLFLNDYVRKMLVSS</sequence>
<dbReference type="SUPFAM" id="SSF56176">
    <property type="entry name" value="FAD-binding/transporter-associated domain-like"/>
    <property type="match status" value="1"/>
</dbReference>
<dbReference type="Gene3D" id="3.30.465.10">
    <property type="match status" value="1"/>
</dbReference>
<dbReference type="PIRSF" id="PIRSF000136">
    <property type="entry name" value="LGO_GLO"/>
    <property type="match status" value="1"/>
</dbReference>
<dbReference type="InterPro" id="IPR006093">
    <property type="entry name" value="Oxy_OxRdtase_FAD_BS"/>
</dbReference>
<proteinExistence type="inferred from homology"/>
<dbReference type="InterPro" id="IPR036318">
    <property type="entry name" value="FAD-bd_PCMH-like_sf"/>
</dbReference>
<dbReference type="RefSeq" id="WP_191138511.1">
    <property type="nucleotide sequence ID" value="NZ_JACXAG020000001.1"/>
</dbReference>
<dbReference type="GO" id="GO:0003885">
    <property type="term" value="F:D-arabinono-1,4-lactone oxidase activity"/>
    <property type="evidence" value="ECO:0007669"/>
    <property type="project" value="InterPro"/>
</dbReference>
<dbReference type="Gene3D" id="1.10.45.10">
    <property type="entry name" value="Vanillyl-alcohol Oxidase, Chain A, domain 4"/>
    <property type="match status" value="1"/>
</dbReference>
<evidence type="ECO:0000313" key="8">
    <source>
        <dbReference type="Proteomes" id="UP000661691"/>
    </source>
</evidence>
<evidence type="ECO:0000256" key="4">
    <source>
        <dbReference type="ARBA" id="ARBA00022644"/>
    </source>
</evidence>
<comment type="caution">
    <text evidence="7">The sequence shown here is derived from an EMBL/GenBank/DDBJ whole genome shotgun (WGS) entry which is preliminary data.</text>
</comment>
<evidence type="ECO:0000256" key="5">
    <source>
        <dbReference type="ARBA" id="ARBA00023002"/>
    </source>
</evidence>
<dbReference type="Proteomes" id="UP000661691">
    <property type="component" value="Unassembled WGS sequence"/>
</dbReference>
<dbReference type="PANTHER" id="PTHR43762:SF1">
    <property type="entry name" value="D-ARABINONO-1,4-LACTONE OXIDASE"/>
    <property type="match status" value="1"/>
</dbReference>
<dbReference type="Gene3D" id="3.30.70.2520">
    <property type="match status" value="1"/>
</dbReference>
<dbReference type="EMBL" id="JACXAH010000005">
    <property type="protein sequence ID" value="MBD1371882.1"/>
    <property type="molecule type" value="Genomic_DNA"/>
</dbReference>
<name>A0A926RTX5_9BACL</name>
<dbReference type="InterPro" id="IPR007173">
    <property type="entry name" value="ALO_C"/>
</dbReference>
<evidence type="ECO:0000256" key="2">
    <source>
        <dbReference type="ARBA" id="ARBA00005466"/>
    </source>
</evidence>
<dbReference type="InterPro" id="IPR016169">
    <property type="entry name" value="FAD-bd_PCMH_sub2"/>
</dbReference>
<dbReference type="PROSITE" id="PS51387">
    <property type="entry name" value="FAD_PCMH"/>
    <property type="match status" value="1"/>
</dbReference>
<dbReference type="InterPro" id="IPR016166">
    <property type="entry name" value="FAD-bd_PCMH"/>
</dbReference>
<protein>
    <submittedName>
        <fullName evidence="7">FAD-binding protein</fullName>
    </submittedName>
</protein>
<keyword evidence="3" id="KW-0285">Flavoprotein</keyword>
<dbReference type="PROSITE" id="PS00862">
    <property type="entry name" value="OX2_COVAL_FAD"/>
    <property type="match status" value="1"/>
</dbReference>
<evidence type="ECO:0000259" key="6">
    <source>
        <dbReference type="PROSITE" id="PS51387"/>
    </source>
</evidence>
<evidence type="ECO:0000256" key="3">
    <source>
        <dbReference type="ARBA" id="ARBA00022630"/>
    </source>
</evidence>
<dbReference type="InterPro" id="IPR016167">
    <property type="entry name" value="FAD-bd_PCMH_sub1"/>
</dbReference>
<dbReference type="AlphaFoldDB" id="A0A926RTX5"/>
<keyword evidence="8" id="KW-1185">Reference proteome</keyword>
<dbReference type="InterPro" id="IPR010031">
    <property type="entry name" value="FAD_lactone_oxidase-like"/>
</dbReference>
<dbReference type="InterPro" id="IPR006094">
    <property type="entry name" value="Oxid_FAD_bind_N"/>
</dbReference>
<dbReference type="PANTHER" id="PTHR43762">
    <property type="entry name" value="L-GULONOLACTONE OXIDASE"/>
    <property type="match status" value="1"/>
</dbReference>
<gene>
    <name evidence="7" type="ORF">IC620_05850</name>
</gene>
<evidence type="ECO:0000256" key="1">
    <source>
        <dbReference type="ARBA" id="ARBA00005147"/>
    </source>
</evidence>
<accession>A0A926RTX5</accession>
<dbReference type="Gene3D" id="3.30.43.10">
    <property type="entry name" value="Uridine Diphospho-n-acetylenolpyruvylglucosamine Reductase, domain 2"/>
    <property type="match status" value="1"/>
</dbReference>
<dbReference type="InterPro" id="IPR016171">
    <property type="entry name" value="Vanillyl_alc_oxidase_C-sub2"/>
</dbReference>
<comment type="similarity">
    <text evidence="2">Belongs to the oxygen-dependent FAD-linked oxidoreductase family.</text>
</comment>
<comment type="pathway">
    <text evidence="1">Cofactor biosynthesis; L-ascorbate biosynthesis.</text>
</comment>
<keyword evidence="5" id="KW-0560">Oxidoreductase</keyword>
<dbReference type="Pfam" id="PF01565">
    <property type="entry name" value="FAD_binding_4"/>
    <property type="match status" value="1"/>
</dbReference>
<dbReference type="NCBIfam" id="TIGR01679">
    <property type="entry name" value="bact_FAD_ox"/>
    <property type="match status" value="1"/>
</dbReference>
<reference evidence="7" key="1">
    <citation type="submission" date="2020-09" db="EMBL/GenBank/DDBJ databases">
        <title>A novel bacterium of genus Hazenella, isolated from South China Sea.</title>
        <authorList>
            <person name="Huang H."/>
            <person name="Mo K."/>
            <person name="Hu Y."/>
        </authorList>
    </citation>
    <scope>NUCLEOTIDE SEQUENCE</scope>
    <source>
        <strain evidence="7">IB182357</strain>
    </source>
</reference>
<dbReference type="GO" id="GO:0019853">
    <property type="term" value="P:L-ascorbic acid biosynthetic process"/>
    <property type="evidence" value="ECO:0007669"/>
    <property type="project" value="UniProtKB-KW"/>
</dbReference>
<dbReference type="Pfam" id="PF04030">
    <property type="entry name" value="ALO"/>
    <property type="match status" value="1"/>
</dbReference>
<feature type="domain" description="FAD-binding PCMH-type" evidence="6">
    <location>
        <begin position="16"/>
        <end position="186"/>
    </location>
</feature>
<keyword evidence="4" id="KW-0060">Ascorbate biosynthesis</keyword>